<name>A0A4Q7NI37_9BURK</name>
<dbReference type="PROSITE" id="PS00676">
    <property type="entry name" value="SIGMA54_INTERACT_2"/>
    <property type="match status" value="1"/>
</dbReference>
<dbReference type="InterPro" id="IPR025944">
    <property type="entry name" value="Sigma_54_int_dom_CS"/>
</dbReference>
<dbReference type="PANTHER" id="PTHR32071:SF57">
    <property type="entry name" value="C4-DICARBOXYLATE TRANSPORT TRANSCRIPTIONAL REGULATORY PROTEIN DCTD"/>
    <property type="match status" value="1"/>
</dbReference>
<evidence type="ECO:0000256" key="1">
    <source>
        <dbReference type="ARBA" id="ARBA00022741"/>
    </source>
</evidence>
<evidence type="ECO:0000313" key="7">
    <source>
        <dbReference type="EMBL" id="RZS84671.1"/>
    </source>
</evidence>
<dbReference type="PANTHER" id="PTHR32071">
    <property type="entry name" value="TRANSCRIPTIONAL REGULATORY PROTEIN"/>
    <property type="match status" value="1"/>
</dbReference>
<dbReference type="RefSeq" id="WP_130356013.1">
    <property type="nucleotide sequence ID" value="NZ_SGXC01000001.1"/>
</dbReference>
<dbReference type="AlphaFoldDB" id="A0A4Q7NI37"/>
<dbReference type="InterPro" id="IPR003593">
    <property type="entry name" value="AAA+_ATPase"/>
</dbReference>
<keyword evidence="4" id="KW-0238">DNA-binding</keyword>
<dbReference type="PROSITE" id="PS00688">
    <property type="entry name" value="SIGMA54_INTERACT_3"/>
    <property type="match status" value="1"/>
</dbReference>
<dbReference type="OrthoDB" id="9761705at2"/>
<dbReference type="InterPro" id="IPR009057">
    <property type="entry name" value="Homeodomain-like_sf"/>
</dbReference>
<reference evidence="7 8" key="1">
    <citation type="submission" date="2019-02" db="EMBL/GenBank/DDBJ databases">
        <title>Genomic Encyclopedia of Type Strains, Phase IV (KMG-IV): sequencing the most valuable type-strain genomes for metagenomic binning, comparative biology and taxonomic classification.</title>
        <authorList>
            <person name="Goeker M."/>
        </authorList>
    </citation>
    <scope>NUCLEOTIDE SEQUENCE [LARGE SCALE GENOMIC DNA]</scope>
    <source>
        <strain evidence="7 8">K24</strain>
    </source>
</reference>
<keyword evidence="5" id="KW-0804">Transcription</keyword>
<dbReference type="SUPFAM" id="SSF52540">
    <property type="entry name" value="P-loop containing nucleoside triphosphate hydrolases"/>
    <property type="match status" value="1"/>
</dbReference>
<evidence type="ECO:0000256" key="2">
    <source>
        <dbReference type="ARBA" id="ARBA00022840"/>
    </source>
</evidence>
<dbReference type="Pfam" id="PF02954">
    <property type="entry name" value="HTH_8"/>
    <property type="match status" value="1"/>
</dbReference>
<dbReference type="InterPro" id="IPR027417">
    <property type="entry name" value="P-loop_NTPase"/>
</dbReference>
<dbReference type="EMBL" id="SGXC01000001">
    <property type="protein sequence ID" value="RZS84671.1"/>
    <property type="molecule type" value="Genomic_DNA"/>
</dbReference>
<dbReference type="Gene3D" id="3.30.1380.20">
    <property type="entry name" value="Trafficking protein particle complex subunit 3"/>
    <property type="match status" value="1"/>
</dbReference>
<dbReference type="SUPFAM" id="SSF46689">
    <property type="entry name" value="Homeodomain-like"/>
    <property type="match status" value="1"/>
</dbReference>
<evidence type="ECO:0000256" key="3">
    <source>
        <dbReference type="ARBA" id="ARBA00023015"/>
    </source>
</evidence>
<accession>A0A4Q7NI37</accession>
<dbReference type="GO" id="GO:0043565">
    <property type="term" value="F:sequence-specific DNA binding"/>
    <property type="evidence" value="ECO:0007669"/>
    <property type="project" value="InterPro"/>
</dbReference>
<feature type="domain" description="Sigma-54 factor interaction" evidence="6">
    <location>
        <begin position="222"/>
        <end position="451"/>
    </location>
</feature>
<dbReference type="Pfam" id="PF00158">
    <property type="entry name" value="Sigma54_activat"/>
    <property type="match status" value="1"/>
</dbReference>
<keyword evidence="1" id="KW-0547">Nucleotide-binding</keyword>
<dbReference type="PROSITE" id="PS00675">
    <property type="entry name" value="SIGMA54_INTERACT_1"/>
    <property type="match status" value="1"/>
</dbReference>
<sequence length="550" mass="60344">MQSPLSSLKFSTASGHIWLDEERMLLLHARALGALRKELFDSLGVERTRGLLVRMGYASGMRDGAYAVKRRRAGMQTNEAFLLGPKLHAVEGVVQVEPIELSIDLARNHFYGEFLWRNSWECEADVQEYGHGEDPACWTQIGYASGYSSAFMGSPIVYKEIECRAQGDTHCRIVGQPADAWQDEAYLNYFAPHPFAGQLIEYSIGLEHLRSSSTRKPANQPLAGASAAFQAAFELLRSAAGSPITVLLQGETGVGKEVFARWLHDNGERAKGPFIAVNCGAIPADLIEAELFGVEKGAYTGAHLARSGRFERANGGTLFLDEIGDLPLAIQVKLLRALQSGEIERLGSEKSQRVDVRIVAATNVDLQKAMQDGRFRPDLYYRLNTFPITIPPLRERRADIPVLASRFLQKYGGLYGKKPGGLTDRAMQELLNHHWPGNVRELENVIERAVLLSPDGESIEATHLFGQRLPGGDCPGRVADGGEVVEGEGGEIDLVCGDLIERNVPLGTLEQGMMRVAMQRAGGNLSKAARLLGITRAQLAYRLKREGIPV</sequence>
<dbReference type="Pfam" id="PF02830">
    <property type="entry name" value="V4R"/>
    <property type="match status" value="1"/>
</dbReference>
<dbReference type="PROSITE" id="PS50045">
    <property type="entry name" value="SIGMA54_INTERACT_4"/>
    <property type="match status" value="1"/>
</dbReference>
<dbReference type="InterPro" id="IPR002197">
    <property type="entry name" value="HTH_Fis"/>
</dbReference>
<dbReference type="SMART" id="SM00382">
    <property type="entry name" value="AAA"/>
    <property type="match status" value="1"/>
</dbReference>
<gene>
    <name evidence="7" type="ORF">EV675_0689</name>
</gene>
<dbReference type="InterPro" id="IPR025662">
    <property type="entry name" value="Sigma_54_int_dom_ATP-bd_1"/>
</dbReference>
<protein>
    <submittedName>
        <fullName evidence="7">Regulatory Fis family protein</fullName>
    </submittedName>
</protein>
<dbReference type="SUPFAM" id="SSF111126">
    <property type="entry name" value="Ligand-binding domain in the NO signalling and Golgi transport"/>
    <property type="match status" value="1"/>
</dbReference>
<evidence type="ECO:0000256" key="5">
    <source>
        <dbReference type="ARBA" id="ARBA00023163"/>
    </source>
</evidence>
<comment type="caution">
    <text evidence="7">The sequence shown here is derived from an EMBL/GenBank/DDBJ whole genome shotgun (WGS) entry which is preliminary data.</text>
</comment>
<dbReference type="Pfam" id="PF06505">
    <property type="entry name" value="XylR_N"/>
    <property type="match status" value="1"/>
</dbReference>
<keyword evidence="2" id="KW-0067">ATP-binding</keyword>
<dbReference type="InterPro" id="IPR025943">
    <property type="entry name" value="Sigma_54_int_dom_ATP-bd_2"/>
</dbReference>
<keyword evidence="8" id="KW-1185">Reference proteome</keyword>
<dbReference type="InterPro" id="IPR002078">
    <property type="entry name" value="Sigma_54_int"/>
</dbReference>
<dbReference type="FunFam" id="3.40.50.300:FF:000006">
    <property type="entry name" value="DNA-binding transcriptional regulator NtrC"/>
    <property type="match status" value="1"/>
</dbReference>
<dbReference type="Gene3D" id="1.10.8.60">
    <property type="match status" value="1"/>
</dbReference>
<dbReference type="InterPro" id="IPR024096">
    <property type="entry name" value="NO_sig/Golgi_transp_ligand-bd"/>
</dbReference>
<evidence type="ECO:0000259" key="6">
    <source>
        <dbReference type="PROSITE" id="PS50045"/>
    </source>
</evidence>
<dbReference type="Proteomes" id="UP000292445">
    <property type="component" value="Unassembled WGS sequence"/>
</dbReference>
<dbReference type="Gene3D" id="1.10.10.60">
    <property type="entry name" value="Homeodomain-like"/>
    <property type="match status" value="1"/>
</dbReference>
<dbReference type="PRINTS" id="PR01590">
    <property type="entry name" value="HTHFIS"/>
</dbReference>
<keyword evidence="3" id="KW-0805">Transcription regulation</keyword>
<dbReference type="SMART" id="SM00989">
    <property type="entry name" value="V4R"/>
    <property type="match status" value="1"/>
</dbReference>
<dbReference type="InterPro" id="IPR004096">
    <property type="entry name" value="V4R"/>
</dbReference>
<evidence type="ECO:0000256" key="4">
    <source>
        <dbReference type="ARBA" id="ARBA00023125"/>
    </source>
</evidence>
<dbReference type="GO" id="GO:0006355">
    <property type="term" value="P:regulation of DNA-templated transcription"/>
    <property type="evidence" value="ECO:0007669"/>
    <property type="project" value="InterPro"/>
</dbReference>
<evidence type="ECO:0000313" key="8">
    <source>
        <dbReference type="Proteomes" id="UP000292445"/>
    </source>
</evidence>
<proteinExistence type="predicted"/>
<organism evidence="7 8">
    <name type="scientific">Pigmentiphaga kullae</name>
    <dbReference type="NCBI Taxonomy" id="151784"/>
    <lineage>
        <taxon>Bacteria</taxon>
        <taxon>Pseudomonadati</taxon>
        <taxon>Pseudomonadota</taxon>
        <taxon>Betaproteobacteria</taxon>
        <taxon>Burkholderiales</taxon>
        <taxon>Alcaligenaceae</taxon>
        <taxon>Pigmentiphaga</taxon>
    </lineage>
</organism>
<dbReference type="InterPro" id="IPR058031">
    <property type="entry name" value="AAA_lid_NorR"/>
</dbReference>
<dbReference type="CDD" id="cd00009">
    <property type="entry name" value="AAA"/>
    <property type="match status" value="1"/>
</dbReference>
<dbReference type="Pfam" id="PF25601">
    <property type="entry name" value="AAA_lid_14"/>
    <property type="match status" value="1"/>
</dbReference>
<dbReference type="InterPro" id="IPR010523">
    <property type="entry name" value="XylR_N"/>
</dbReference>
<dbReference type="GO" id="GO:0005524">
    <property type="term" value="F:ATP binding"/>
    <property type="evidence" value="ECO:0007669"/>
    <property type="project" value="UniProtKB-KW"/>
</dbReference>
<dbReference type="Gene3D" id="3.40.50.300">
    <property type="entry name" value="P-loop containing nucleotide triphosphate hydrolases"/>
    <property type="match status" value="1"/>
</dbReference>